<dbReference type="AlphaFoldDB" id="A0A9P7CW03"/>
<keyword evidence="2" id="KW-1185">Reference proteome</keyword>
<proteinExistence type="predicted"/>
<dbReference type="Proteomes" id="UP000714275">
    <property type="component" value="Unassembled WGS sequence"/>
</dbReference>
<protein>
    <submittedName>
        <fullName evidence="1">Uncharacterized protein</fullName>
    </submittedName>
</protein>
<reference evidence="1" key="1">
    <citation type="journal article" date="2020" name="New Phytol.">
        <title>Comparative genomics reveals dynamic genome evolution in host specialist ectomycorrhizal fungi.</title>
        <authorList>
            <person name="Lofgren L.A."/>
            <person name="Nguyen N.H."/>
            <person name="Vilgalys R."/>
            <person name="Ruytinx J."/>
            <person name="Liao H.L."/>
            <person name="Branco S."/>
            <person name="Kuo A."/>
            <person name="LaButti K."/>
            <person name="Lipzen A."/>
            <person name="Andreopoulos W."/>
            <person name="Pangilinan J."/>
            <person name="Riley R."/>
            <person name="Hundley H."/>
            <person name="Na H."/>
            <person name="Barry K."/>
            <person name="Grigoriev I.V."/>
            <person name="Stajich J.E."/>
            <person name="Kennedy P.G."/>
        </authorList>
    </citation>
    <scope>NUCLEOTIDE SEQUENCE</scope>
    <source>
        <strain evidence="1">DOB743</strain>
    </source>
</reference>
<comment type="caution">
    <text evidence="1">The sequence shown here is derived from an EMBL/GenBank/DDBJ whole genome shotgun (WGS) entry which is preliminary data.</text>
</comment>
<dbReference type="OrthoDB" id="2669319at2759"/>
<name>A0A9P7CW03_9AGAM</name>
<dbReference type="EMBL" id="JABBWD010000089">
    <property type="protein sequence ID" value="KAG1767161.1"/>
    <property type="molecule type" value="Genomic_DNA"/>
</dbReference>
<organism evidence="1 2">
    <name type="scientific">Suillus placidus</name>
    <dbReference type="NCBI Taxonomy" id="48579"/>
    <lineage>
        <taxon>Eukaryota</taxon>
        <taxon>Fungi</taxon>
        <taxon>Dikarya</taxon>
        <taxon>Basidiomycota</taxon>
        <taxon>Agaricomycotina</taxon>
        <taxon>Agaricomycetes</taxon>
        <taxon>Agaricomycetidae</taxon>
        <taxon>Boletales</taxon>
        <taxon>Suillineae</taxon>
        <taxon>Suillaceae</taxon>
        <taxon>Suillus</taxon>
    </lineage>
</organism>
<evidence type="ECO:0000313" key="1">
    <source>
        <dbReference type="EMBL" id="KAG1767161.1"/>
    </source>
</evidence>
<sequence length="311" mass="34559">MNSIKFSSCFFLNPIAEPNPSFSSLAPIKSVSRSRGLRWDISMNSTHKQSTQLREYYFRAFFNCSRMYRPRVINFNPDAPIECREPAPPKPVPSQVSTKVPAVHETDAAGARLVPPQDLSHKPWKNIAITEYDDAEFQELQARMVFTWPPDLAAYRREVEERSSGKATEHADENIVPAAFYGASPTGSASTEDSSMILTPTQQNYDAQTACGALAILREALAEPEAKAGALEKVVGLERLRRKAPPPLSLNSRKKQDVISEIGCTLLIGDSERTARQIRQMLSPLTAAMNITSKLSAGFRNIHTFSDELLF</sequence>
<gene>
    <name evidence="1" type="ORF">EV702DRAFT_1282687</name>
</gene>
<evidence type="ECO:0000313" key="2">
    <source>
        <dbReference type="Proteomes" id="UP000714275"/>
    </source>
</evidence>
<accession>A0A9P7CW03</accession>